<evidence type="ECO:0000256" key="3">
    <source>
        <dbReference type="ARBA" id="ARBA00022679"/>
    </source>
</evidence>
<dbReference type="PROSITE" id="PS00905">
    <property type="entry name" value="GTP1_OBG"/>
    <property type="match status" value="1"/>
</dbReference>
<dbReference type="InterPro" id="IPR045846">
    <property type="entry name" value="POLBc_alpha"/>
</dbReference>
<keyword evidence="12" id="KW-0342">GTP-binding</keyword>
<feature type="compositionally biased region" description="Acidic residues" evidence="15">
    <location>
        <begin position="57"/>
        <end position="71"/>
    </location>
</feature>
<dbReference type="GO" id="GO:0003924">
    <property type="term" value="F:GTPase activity"/>
    <property type="evidence" value="ECO:0007669"/>
    <property type="project" value="InterPro"/>
</dbReference>
<dbReference type="InterPro" id="IPR024647">
    <property type="entry name" value="DNA_pol_a_cat_su_N"/>
</dbReference>
<accession>A0A9N9PX41</accession>
<dbReference type="PRINTS" id="PR00326">
    <property type="entry name" value="GTP1OBG"/>
</dbReference>
<dbReference type="GO" id="GO:0008270">
    <property type="term" value="F:zinc ion binding"/>
    <property type="evidence" value="ECO:0007669"/>
    <property type="project" value="UniProtKB-KW"/>
</dbReference>
<dbReference type="InterPro" id="IPR006172">
    <property type="entry name" value="DNA-dir_DNA_pol_B"/>
</dbReference>
<keyword evidence="13" id="KW-0539">Nucleus</keyword>
<dbReference type="FunFam" id="3.40.50.300:FF:000740">
    <property type="entry name" value="Putative GTP-binding protein 1"/>
    <property type="match status" value="1"/>
</dbReference>
<evidence type="ECO:0000256" key="13">
    <source>
        <dbReference type="ARBA" id="ARBA00023242"/>
    </source>
</evidence>
<dbReference type="CDD" id="cd05532">
    <property type="entry name" value="POLBc_alpha"/>
    <property type="match status" value="1"/>
</dbReference>
<dbReference type="Gene3D" id="1.10.132.60">
    <property type="entry name" value="DNA polymerase family B, C-terminal domain"/>
    <property type="match status" value="1"/>
</dbReference>
<dbReference type="InterPro" id="IPR005225">
    <property type="entry name" value="Small_GTP-bd"/>
</dbReference>
<dbReference type="InterPro" id="IPR006133">
    <property type="entry name" value="DNA-dir_DNA_pol_B_exonuc"/>
</dbReference>
<dbReference type="InterPro" id="IPR043502">
    <property type="entry name" value="DNA/RNA_pol_sf"/>
</dbReference>
<evidence type="ECO:0000256" key="4">
    <source>
        <dbReference type="ARBA" id="ARBA00022695"/>
    </source>
</evidence>
<dbReference type="OrthoDB" id="6755010at2759"/>
<evidence type="ECO:0000256" key="15">
    <source>
        <dbReference type="SAM" id="MobiDB-lite"/>
    </source>
</evidence>
<evidence type="ECO:0000256" key="1">
    <source>
        <dbReference type="ARBA" id="ARBA00004123"/>
    </source>
</evidence>
<dbReference type="NCBIfam" id="TIGR00231">
    <property type="entry name" value="small_GTP"/>
    <property type="match status" value="1"/>
</dbReference>
<sequence length="1844" mass="208220">MSKQALARAKLAELRELKASGGKRQYEVNDAEDLYEEVDEDAYKKVVRKRLDRDDFVIDDNGEGYADDGREEWDREPNYGSQSEEDLPVKGKAGKAAKKKREEEKARKENKDKGISNYFTKGPIAAQPKAKPVKTKEDDDFLAGLLGEVDNNVPRAATHSSRSKKVQDKRRTRALSPGVDQHASKKRKSFDTRAATPPVELDQGNDGDYMMNMDDDDMPLDDPLPSSPVAKAVERKQVAVKAEEEDDDMMEVAQADGIVTASVNMSGKRPVPKIVKSETYPTPAGSSPIRASADCIDASAWTSVTSKLNVVNNSQSETTSFGKLDSDDAIEEDGSLKMFWTDYKENNGNLCLFGKVQNKKTGAYVSCFVRIDNILRTLFFLPREYRQKNKHDTTKEISMQDVYQEVDEMMSNMRVGMHKIKPVTRKYAFELPDVPKEGEYLKLRYPYAAPQLQPEQLSGQTFSRVFGHNTPLFEQFVLWKNIMGPCWLRIEGADFKAQANASWCKLEAQVNEPKLITPLSEEEAPPLTLMSIALRTTLNVKENKQEILAISGRIYHNISLTDTTSPERLPCESFTFLRPVVSNFPLQFESEVQKRAPHIKLFKEEHQVLSLFLAKLQTIDPDVLVGHQLEGVDFSILLDRLRVKKTPQFSRIGRMRSKEWPRSMGKMGGNFFAERQLLSGRLLCDLAGDQGKSTMTKCTTWTLSEMCGIYLPGTTRFEIDNDAALKSWATDKNGLMDYVSHCEADTFYIAALALKVQLLPLTKVLTNLAGNSWARTLTGTRAERNEYILLHEFHRNKYICPDKAAFKGRQQIEEENAEEDIGDVKKKDKYKGGLVFEPEKGLYDKFVLVMDFNSLYPSIIQEYNICFTTVDRTKLSDDEERVPEVPEDQDLGILPKLIATLVSRRKQVKSLMKSKNATAEQLATWDIKQLALKLTANSMYGCLGYTKSRFYARPLAVLTTYKGREILRSTKDLAESNSLQVIYGDTDSVMINANVDNVEDAIKVGNEFKKAVNERYKLLEIDTDNVFRRILLQAKKKYAAINLVQVDGKFVEQMEVKGLDMKRREYCALSKEVSSQLLNAILSGDESDVVITRIHDYLREIARQMREEEVQVRKYTIYTKLGKGPKDYPNADSMPQVQVALRDLARGKVVRKDDVIAYIVTGDGTSSTEHAAKRSYSLQDVVKKDSGLKPDVEWYMYKQILPPVERLCANISGTDTVRLAECLGLDARKYSVTNNASGGGNETEIHSLESQIDDSVRFMDAARLELRCRACKLNFDFEGLIETPELCSQAGITCQCGQTMSNISVVAQLEHQIRKQTSRYYEGWLVCDDQACGNRTRQMSVYGHRCLGPKGLSQGCYGKMRYEYSERMMYNQLLYFSSLFDVEKAKTSAKGTDKERVLALAEHNRVRFGTLKDVVGKYLDKCGRQWVAMDELFRKIGLAGPPMVNITEKIKEIEDEMRRTQKNKATEYHLGLLKGVSEEERSIAVEEQTHYPLLFTYTSNSHPSSRKLARYRAQLLEPGPGSGSSGGAGFDVSKSGDARIALVGFPSVGKSTFLSKITKTKSEVAAYSFTTLTAIPGVLEYGGSEIQILDLPGIIEGASEGKGRGRQVISAAKTSDMICMILDATKKAEQRQLLEAELEAVGIRLNREPPNIYLKPKTAGGMKITFQTPPKNLDQKMVYNILRDYKILNCEVLVRDENVTVDDFIDVIMKDHRKYIRCLYIYNKIDSVSLDFLDKLAREPHTVVMSCELDLGIKDVVERCWQELRLIRIYTKRKGVDPDFNEALIVRSKSTIEDVCDQIHRTLKDTFKYALVWGASARHVPQRVGLGHMVADEDVVSIISNWRA</sequence>
<keyword evidence="19" id="KW-1185">Reference proteome</keyword>
<dbReference type="Proteomes" id="UP000701801">
    <property type="component" value="Unassembled WGS sequence"/>
</dbReference>
<dbReference type="InterPro" id="IPR015088">
    <property type="entry name" value="Znf_DNA-dir_DNA_pol_B_alpha"/>
</dbReference>
<protein>
    <recommendedName>
        <fullName evidence="14">DNA polymerase</fullName>
        <ecNumber evidence="14">2.7.7.7</ecNumber>
    </recommendedName>
</protein>
<dbReference type="InterPro" id="IPR004095">
    <property type="entry name" value="TGS"/>
</dbReference>
<dbReference type="GO" id="GO:0005658">
    <property type="term" value="C:alpha DNA polymerase:primase complex"/>
    <property type="evidence" value="ECO:0007669"/>
    <property type="project" value="TreeGrafter"/>
</dbReference>
<dbReference type="NCBIfam" id="TIGR00592">
    <property type="entry name" value="pol2"/>
    <property type="match status" value="1"/>
</dbReference>
<dbReference type="Pfam" id="PF01926">
    <property type="entry name" value="MMR_HSR1"/>
    <property type="match status" value="1"/>
</dbReference>
<feature type="domain" description="TGS" evidence="17">
    <location>
        <begin position="1765"/>
        <end position="1840"/>
    </location>
</feature>
<evidence type="ECO:0000313" key="18">
    <source>
        <dbReference type="EMBL" id="CAG8971325.1"/>
    </source>
</evidence>
<dbReference type="InterPro" id="IPR042087">
    <property type="entry name" value="DNA_pol_B_thumb"/>
</dbReference>
<dbReference type="InterPro" id="IPR012675">
    <property type="entry name" value="Beta-grasp_dom_sf"/>
</dbReference>
<organism evidence="18 19">
    <name type="scientific">Hymenoscyphus albidus</name>
    <dbReference type="NCBI Taxonomy" id="595503"/>
    <lineage>
        <taxon>Eukaryota</taxon>
        <taxon>Fungi</taxon>
        <taxon>Dikarya</taxon>
        <taxon>Ascomycota</taxon>
        <taxon>Pezizomycotina</taxon>
        <taxon>Leotiomycetes</taxon>
        <taxon>Helotiales</taxon>
        <taxon>Helotiaceae</taxon>
        <taxon>Hymenoscyphus</taxon>
    </lineage>
</organism>
<comment type="catalytic activity">
    <reaction evidence="14">
        <text>DNA(n) + a 2'-deoxyribonucleoside 5'-triphosphate = DNA(n+1) + diphosphate</text>
        <dbReference type="Rhea" id="RHEA:22508"/>
        <dbReference type="Rhea" id="RHEA-COMP:17339"/>
        <dbReference type="Rhea" id="RHEA-COMP:17340"/>
        <dbReference type="ChEBI" id="CHEBI:33019"/>
        <dbReference type="ChEBI" id="CHEBI:61560"/>
        <dbReference type="ChEBI" id="CHEBI:173112"/>
        <dbReference type="EC" id="2.7.7.7"/>
    </reaction>
</comment>
<dbReference type="EMBL" id="CAJVRM010000016">
    <property type="protein sequence ID" value="CAG8971325.1"/>
    <property type="molecule type" value="Genomic_DNA"/>
</dbReference>
<evidence type="ECO:0000256" key="5">
    <source>
        <dbReference type="ARBA" id="ARBA00022705"/>
    </source>
</evidence>
<evidence type="ECO:0000256" key="9">
    <source>
        <dbReference type="ARBA" id="ARBA00022833"/>
    </source>
</evidence>
<name>A0A9N9PX41_9HELO</name>
<evidence type="ECO:0000256" key="10">
    <source>
        <dbReference type="ARBA" id="ARBA00022932"/>
    </source>
</evidence>
<evidence type="ECO:0000256" key="11">
    <source>
        <dbReference type="ARBA" id="ARBA00023125"/>
    </source>
</evidence>
<evidence type="ECO:0000313" key="19">
    <source>
        <dbReference type="Proteomes" id="UP000701801"/>
    </source>
</evidence>
<dbReference type="SMART" id="SM00486">
    <property type="entry name" value="POLBc"/>
    <property type="match status" value="1"/>
</dbReference>
<dbReference type="GO" id="GO:1902975">
    <property type="term" value="P:mitotic DNA replication initiation"/>
    <property type="evidence" value="ECO:0007669"/>
    <property type="project" value="InterPro"/>
</dbReference>
<keyword evidence="9" id="KW-0862">Zinc</keyword>
<dbReference type="InterPro" id="IPR006073">
    <property type="entry name" value="GTP-bd"/>
</dbReference>
<dbReference type="GO" id="GO:0006273">
    <property type="term" value="P:lagging strand elongation"/>
    <property type="evidence" value="ECO:0007669"/>
    <property type="project" value="TreeGrafter"/>
</dbReference>
<dbReference type="InterPro" id="IPR031167">
    <property type="entry name" value="G_OBG"/>
</dbReference>
<dbReference type="FunFam" id="1.10.3200.20:FF:000002">
    <property type="entry name" value="DNA polymerase"/>
    <property type="match status" value="1"/>
</dbReference>
<dbReference type="InterPro" id="IPR012337">
    <property type="entry name" value="RNaseH-like_sf"/>
</dbReference>
<dbReference type="InterPro" id="IPR036397">
    <property type="entry name" value="RNaseH_sf"/>
</dbReference>
<dbReference type="GO" id="GO:0003697">
    <property type="term" value="F:single-stranded DNA binding"/>
    <property type="evidence" value="ECO:0007669"/>
    <property type="project" value="TreeGrafter"/>
</dbReference>
<dbReference type="PANTHER" id="PTHR45861:SF1">
    <property type="entry name" value="DNA POLYMERASE ALPHA CATALYTIC SUBUNIT"/>
    <property type="match status" value="1"/>
</dbReference>
<dbReference type="FunFam" id="3.30.420.10:FF:000036">
    <property type="entry name" value="DNA polymerase"/>
    <property type="match status" value="1"/>
</dbReference>
<dbReference type="Gene3D" id="3.30.70.2820">
    <property type="match status" value="1"/>
</dbReference>
<keyword evidence="7" id="KW-0547">Nucleotide-binding</keyword>
<dbReference type="SUPFAM" id="SSF81271">
    <property type="entry name" value="TGS-like"/>
    <property type="match status" value="1"/>
</dbReference>
<dbReference type="EC" id="2.7.7.7" evidence="14"/>
<dbReference type="Gene3D" id="3.30.420.10">
    <property type="entry name" value="Ribonuclease H-like superfamily/Ribonuclease H"/>
    <property type="match status" value="1"/>
</dbReference>
<dbReference type="Gene3D" id="2.40.50.730">
    <property type="match status" value="1"/>
</dbReference>
<evidence type="ECO:0000256" key="7">
    <source>
        <dbReference type="ARBA" id="ARBA00022741"/>
    </source>
</evidence>
<dbReference type="Gene3D" id="3.10.20.30">
    <property type="match status" value="1"/>
</dbReference>
<keyword evidence="10 14" id="KW-0239">DNA-directed DNA polymerase</keyword>
<dbReference type="FunFam" id="1.10.132.60:FF:000004">
    <property type="entry name" value="DNA polymerase"/>
    <property type="match status" value="1"/>
</dbReference>
<keyword evidence="6" id="KW-0479">Metal-binding</keyword>
<dbReference type="Pfam" id="PF00136">
    <property type="entry name" value="DNA_pol_B"/>
    <property type="match status" value="1"/>
</dbReference>
<dbReference type="InterPro" id="IPR038256">
    <property type="entry name" value="Pol_alpha_znc_sf"/>
</dbReference>
<reference evidence="18" key="1">
    <citation type="submission" date="2021-07" db="EMBL/GenBank/DDBJ databases">
        <authorList>
            <person name="Durling M."/>
        </authorList>
    </citation>
    <scope>NUCLEOTIDE SEQUENCE</scope>
</reference>
<dbReference type="InterPro" id="IPR012676">
    <property type="entry name" value="TGS-like"/>
</dbReference>
<dbReference type="CDD" id="cd01896">
    <property type="entry name" value="DRG"/>
    <property type="match status" value="1"/>
</dbReference>
<dbReference type="InterPro" id="IPR027417">
    <property type="entry name" value="P-loop_NTPase"/>
</dbReference>
<dbReference type="PANTHER" id="PTHR45861">
    <property type="entry name" value="DNA POLYMERASE ALPHA CATALYTIC SUBUNIT"/>
    <property type="match status" value="1"/>
</dbReference>
<keyword evidence="11 14" id="KW-0238">DNA-binding</keyword>
<dbReference type="Pfam" id="PF03104">
    <property type="entry name" value="DNA_pol_B_exo1"/>
    <property type="match status" value="1"/>
</dbReference>
<dbReference type="PROSITE" id="PS00116">
    <property type="entry name" value="DNA_POLYMERASE_B"/>
    <property type="match status" value="1"/>
</dbReference>
<feature type="domain" description="OBG-type G" evidence="16">
    <location>
        <begin position="1538"/>
        <end position="1765"/>
    </location>
</feature>
<evidence type="ECO:0000259" key="17">
    <source>
        <dbReference type="PROSITE" id="PS51880"/>
    </source>
</evidence>
<dbReference type="InterPro" id="IPR006134">
    <property type="entry name" value="DNA-dir_DNA_pol_B_multi_dom"/>
</dbReference>
<dbReference type="GO" id="GO:1903833">
    <property type="term" value="P:positive regulation of cellular response to amino acid starvation"/>
    <property type="evidence" value="ECO:0007669"/>
    <property type="project" value="UniProtKB-ARBA"/>
</dbReference>
<dbReference type="GO" id="GO:0003688">
    <property type="term" value="F:DNA replication origin binding"/>
    <property type="evidence" value="ECO:0007669"/>
    <property type="project" value="TreeGrafter"/>
</dbReference>
<evidence type="ECO:0000256" key="6">
    <source>
        <dbReference type="ARBA" id="ARBA00022723"/>
    </source>
</evidence>
<dbReference type="InterPro" id="IPR031662">
    <property type="entry name" value="GTP-binding_2"/>
</dbReference>
<feature type="compositionally biased region" description="Basic and acidic residues" evidence="15">
    <location>
        <begin position="100"/>
        <end position="114"/>
    </location>
</feature>
<keyword evidence="8" id="KW-0863">Zinc-finger</keyword>
<dbReference type="GO" id="GO:0003887">
    <property type="term" value="F:DNA-directed DNA polymerase activity"/>
    <property type="evidence" value="ECO:0007669"/>
    <property type="project" value="UniProtKB-KW"/>
</dbReference>
<dbReference type="InterPro" id="IPR023211">
    <property type="entry name" value="DNA_pol_palm_dom_sf"/>
</dbReference>
<dbReference type="GO" id="GO:0006272">
    <property type="term" value="P:leading strand elongation"/>
    <property type="evidence" value="ECO:0007669"/>
    <property type="project" value="TreeGrafter"/>
</dbReference>
<dbReference type="FunFam" id="3.10.20.30:FF:000003">
    <property type="entry name" value="Developmentally-regulated GTP-binding protein 1"/>
    <property type="match status" value="1"/>
</dbReference>
<gene>
    <name evidence="18" type="ORF">HYALB_00005943</name>
</gene>
<dbReference type="Pfam" id="PF02824">
    <property type="entry name" value="TGS"/>
    <property type="match status" value="1"/>
</dbReference>
<dbReference type="InterPro" id="IPR045001">
    <property type="entry name" value="DRG"/>
</dbReference>
<keyword evidence="4 14" id="KW-0548">Nucleotidyltransferase</keyword>
<feature type="compositionally biased region" description="Basic residues" evidence="15">
    <location>
        <begin position="161"/>
        <end position="173"/>
    </location>
</feature>
<feature type="region of interest" description="Disordered" evidence="15">
    <location>
        <begin position="57"/>
        <end position="213"/>
    </location>
</feature>
<dbReference type="GO" id="GO:0006281">
    <property type="term" value="P:DNA repair"/>
    <property type="evidence" value="ECO:0007669"/>
    <property type="project" value="UniProtKB-ARBA"/>
</dbReference>
<dbReference type="InterPro" id="IPR017964">
    <property type="entry name" value="DNA-dir_DNA_pol_B_CS"/>
</dbReference>
<proteinExistence type="inferred from homology"/>
<dbReference type="Gene3D" id="6.10.140.1070">
    <property type="match status" value="2"/>
</dbReference>
<keyword evidence="5 14" id="KW-0235">DNA replication</keyword>
<comment type="caution">
    <text evidence="18">The sequence shown here is derived from an EMBL/GenBank/DDBJ whole genome shotgun (WGS) entry which is preliminary data.</text>
</comment>
<dbReference type="PROSITE" id="PS51710">
    <property type="entry name" value="G_OBG"/>
    <property type="match status" value="1"/>
</dbReference>
<keyword evidence="3 14" id="KW-0808">Transferase</keyword>
<dbReference type="InterPro" id="IPR006074">
    <property type="entry name" value="GTP1-OBG_CS"/>
</dbReference>
<dbReference type="CDD" id="cd05776">
    <property type="entry name" value="DNA_polB_alpha_exo"/>
    <property type="match status" value="1"/>
</dbReference>
<dbReference type="Pfam" id="PF08996">
    <property type="entry name" value="zf-DNA_Pol"/>
    <property type="match status" value="1"/>
</dbReference>
<dbReference type="SUPFAM" id="SSF52540">
    <property type="entry name" value="P-loop containing nucleoside triphosphate hydrolases"/>
    <property type="match status" value="1"/>
</dbReference>
<dbReference type="SUPFAM" id="SSF53098">
    <property type="entry name" value="Ribonuclease H-like"/>
    <property type="match status" value="1"/>
</dbReference>
<dbReference type="FunFam" id="3.30.70.2820:FF:000001">
    <property type="entry name" value="DNA polymerase"/>
    <property type="match status" value="1"/>
</dbReference>
<evidence type="ECO:0000259" key="16">
    <source>
        <dbReference type="PROSITE" id="PS51710"/>
    </source>
</evidence>
<dbReference type="GO" id="GO:0005525">
    <property type="term" value="F:GTP binding"/>
    <property type="evidence" value="ECO:0007669"/>
    <property type="project" value="UniProtKB-KW"/>
</dbReference>
<dbReference type="Pfam" id="PF16897">
    <property type="entry name" value="MMR_HSR1_Xtn"/>
    <property type="match status" value="1"/>
</dbReference>
<evidence type="ECO:0000256" key="2">
    <source>
        <dbReference type="ARBA" id="ARBA00005755"/>
    </source>
</evidence>
<evidence type="ECO:0000256" key="14">
    <source>
        <dbReference type="RuleBase" id="RU000442"/>
    </source>
</evidence>
<comment type="similarity">
    <text evidence="2 14">Belongs to the DNA polymerase type-B family.</text>
</comment>
<comment type="subcellular location">
    <subcellularLocation>
        <location evidence="1">Nucleus</location>
    </subcellularLocation>
</comment>
<dbReference type="Gene3D" id="3.90.1600.10">
    <property type="entry name" value="Palm domain of DNA polymerase"/>
    <property type="match status" value="2"/>
</dbReference>
<evidence type="ECO:0000256" key="8">
    <source>
        <dbReference type="ARBA" id="ARBA00022771"/>
    </source>
</evidence>
<dbReference type="GO" id="GO:0003682">
    <property type="term" value="F:chromatin binding"/>
    <property type="evidence" value="ECO:0007669"/>
    <property type="project" value="TreeGrafter"/>
</dbReference>
<evidence type="ECO:0000256" key="12">
    <source>
        <dbReference type="ARBA" id="ARBA00023134"/>
    </source>
</evidence>
<dbReference type="PROSITE" id="PS51880">
    <property type="entry name" value="TGS"/>
    <property type="match status" value="1"/>
</dbReference>
<dbReference type="Pfam" id="PF12254">
    <property type="entry name" value="DNA_pol_alpha_N"/>
    <property type="match status" value="1"/>
</dbReference>
<dbReference type="SUPFAM" id="SSF56672">
    <property type="entry name" value="DNA/RNA polymerases"/>
    <property type="match status" value="1"/>
</dbReference>
<dbReference type="Gene3D" id="1.10.3200.20">
    <property type="entry name" value="DNA Polymerase alpha, zinc finger"/>
    <property type="match status" value="1"/>
</dbReference>